<evidence type="ECO:0000313" key="2">
    <source>
        <dbReference type="EMBL" id="OJD57179.1"/>
    </source>
</evidence>
<gene>
    <name evidence="2" type="ORF">BAU25_20215</name>
</gene>
<comment type="caution">
    <text evidence="2">The sequence shown here is derived from an EMBL/GenBank/DDBJ whole genome shotgun (WGS) entry which is preliminary data.</text>
</comment>
<proteinExistence type="predicted"/>
<feature type="region of interest" description="Disordered" evidence="1">
    <location>
        <begin position="70"/>
        <end position="90"/>
    </location>
</feature>
<dbReference type="EMBL" id="MAOE01000129">
    <property type="protein sequence ID" value="OJD57179.1"/>
    <property type="molecule type" value="Genomic_DNA"/>
</dbReference>
<dbReference type="RefSeq" id="WP_071759170.1">
    <property type="nucleotide sequence ID" value="NZ_CBCSIO010000005.1"/>
</dbReference>
<reference evidence="2 3" key="1">
    <citation type="submission" date="2016-06" db="EMBL/GenBank/DDBJ databases">
        <title>First insights into the genetic diversity and population structure of in the Bacillus cereus group bacteria from diverse marine environments.</title>
        <authorList>
            <person name="Liu Y."/>
            <person name="Lai Q."/>
            <person name="Shao Z."/>
        </authorList>
    </citation>
    <scope>NUCLEOTIDE SEQUENCE [LARGE SCALE GENOMIC DNA]</scope>
    <source>
        <strain evidence="2 3">N35-10-2</strain>
    </source>
</reference>
<dbReference type="AlphaFoldDB" id="A0A1J9TJA6"/>
<protein>
    <submittedName>
        <fullName evidence="2">Transposase</fullName>
    </submittedName>
</protein>
<sequence>MKDYNRAKHLKEIHISRKASTYQKVDAGIKRLIRANLSINFNSVSKEAGVSKATLYKTEELRNRIETLRQQQSQVPTPKQVKREMDNNNKDAVIASLKRRMKKLEAENKELRKQLNVNYANIYKQL</sequence>
<organism evidence="2 3">
    <name type="scientific">Bacillus albus</name>
    <dbReference type="NCBI Taxonomy" id="2026189"/>
    <lineage>
        <taxon>Bacteria</taxon>
        <taxon>Bacillati</taxon>
        <taxon>Bacillota</taxon>
        <taxon>Bacilli</taxon>
        <taxon>Bacillales</taxon>
        <taxon>Bacillaceae</taxon>
        <taxon>Bacillus</taxon>
        <taxon>Bacillus cereus group</taxon>
    </lineage>
</organism>
<dbReference type="InterPro" id="IPR046229">
    <property type="entry name" value="TnpC-like"/>
</dbReference>
<name>A0A1J9TJA6_9BACI</name>
<dbReference type="Pfam" id="PF19776">
    <property type="entry name" value="DUF6262"/>
    <property type="match status" value="1"/>
</dbReference>
<evidence type="ECO:0000313" key="3">
    <source>
        <dbReference type="Proteomes" id="UP000181873"/>
    </source>
</evidence>
<dbReference type="Proteomes" id="UP000181873">
    <property type="component" value="Unassembled WGS sequence"/>
</dbReference>
<evidence type="ECO:0000256" key="1">
    <source>
        <dbReference type="SAM" id="MobiDB-lite"/>
    </source>
</evidence>
<accession>A0A1J9TJA6</accession>